<dbReference type="InterPro" id="IPR024671">
    <property type="entry name" value="Atg22-like"/>
</dbReference>
<evidence type="ECO:0000256" key="2">
    <source>
        <dbReference type="ARBA" id="ARBA00006978"/>
    </source>
</evidence>
<name>A0ABR3YPW3_9PEZI</name>
<comment type="caution">
    <text evidence="9">The sequence shown here is derived from an EMBL/GenBank/DDBJ whole genome shotgun (WGS) entry which is preliminary data.</text>
</comment>
<dbReference type="Proteomes" id="UP001583186">
    <property type="component" value="Unassembled WGS sequence"/>
</dbReference>
<dbReference type="PANTHER" id="PTHR23519">
    <property type="entry name" value="AUTOPHAGY-RELATED PROTEIN 22"/>
    <property type="match status" value="1"/>
</dbReference>
<dbReference type="EMBL" id="JAWCUI010000063">
    <property type="protein sequence ID" value="KAL1890313.1"/>
    <property type="molecule type" value="Genomic_DNA"/>
</dbReference>
<keyword evidence="8" id="KW-0926">Vacuole</keyword>
<protein>
    <recommendedName>
        <fullName evidence="8">Autophagy-related protein</fullName>
    </recommendedName>
</protein>
<dbReference type="Gene3D" id="1.20.1250.20">
    <property type="entry name" value="MFS general substrate transporter like domains"/>
    <property type="match status" value="1"/>
</dbReference>
<dbReference type="InterPro" id="IPR036259">
    <property type="entry name" value="MFS_trans_sf"/>
</dbReference>
<evidence type="ECO:0000313" key="9">
    <source>
        <dbReference type="EMBL" id="KAL1890313.1"/>
    </source>
</evidence>
<feature type="transmembrane region" description="Helical" evidence="8">
    <location>
        <begin position="362"/>
        <end position="382"/>
    </location>
</feature>
<keyword evidence="7 8" id="KW-0472">Membrane</keyword>
<dbReference type="SUPFAM" id="SSF103473">
    <property type="entry name" value="MFS general substrate transporter"/>
    <property type="match status" value="1"/>
</dbReference>
<organism evidence="9 10">
    <name type="scientific">Sporothrix stenoceras</name>
    <dbReference type="NCBI Taxonomy" id="5173"/>
    <lineage>
        <taxon>Eukaryota</taxon>
        <taxon>Fungi</taxon>
        <taxon>Dikarya</taxon>
        <taxon>Ascomycota</taxon>
        <taxon>Pezizomycotina</taxon>
        <taxon>Sordariomycetes</taxon>
        <taxon>Sordariomycetidae</taxon>
        <taxon>Ophiostomatales</taxon>
        <taxon>Ophiostomataceae</taxon>
        <taxon>Sporothrix</taxon>
    </lineage>
</organism>
<evidence type="ECO:0000256" key="3">
    <source>
        <dbReference type="ARBA" id="ARBA00022448"/>
    </source>
</evidence>
<evidence type="ECO:0000256" key="5">
    <source>
        <dbReference type="ARBA" id="ARBA00022989"/>
    </source>
</evidence>
<evidence type="ECO:0000256" key="6">
    <source>
        <dbReference type="ARBA" id="ARBA00023006"/>
    </source>
</evidence>
<evidence type="ECO:0000256" key="4">
    <source>
        <dbReference type="ARBA" id="ARBA00022692"/>
    </source>
</evidence>
<evidence type="ECO:0000256" key="8">
    <source>
        <dbReference type="RuleBase" id="RU363073"/>
    </source>
</evidence>
<comment type="function">
    <text evidence="8">Vacuolar effluxer which mediate the efflux of amino acids resulting from autophagic degradation. The release of autophagic amino acids allows the maintenance of protein synthesis and viability during nitrogen starvation.</text>
</comment>
<feature type="transmembrane region" description="Helical" evidence="8">
    <location>
        <begin position="494"/>
        <end position="511"/>
    </location>
</feature>
<dbReference type="Pfam" id="PF11700">
    <property type="entry name" value="ATG22"/>
    <property type="match status" value="1"/>
</dbReference>
<feature type="transmembrane region" description="Helical" evidence="8">
    <location>
        <begin position="142"/>
        <end position="161"/>
    </location>
</feature>
<comment type="subcellular location">
    <subcellularLocation>
        <location evidence="1 8">Vacuole membrane</location>
        <topology evidence="1 8">Multi-pass membrane protein</topology>
    </subcellularLocation>
</comment>
<keyword evidence="4 8" id="KW-0812">Transmembrane</keyword>
<feature type="transmembrane region" description="Helical" evidence="8">
    <location>
        <begin position="426"/>
        <end position="448"/>
    </location>
</feature>
<feature type="transmembrane region" description="Helical" evidence="8">
    <location>
        <begin position="268"/>
        <end position="290"/>
    </location>
</feature>
<feature type="transmembrane region" description="Helical" evidence="8">
    <location>
        <begin position="394"/>
        <end position="414"/>
    </location>
</feature>
<comment type="similarity">
    <text evidence="2 8">Belongs to the ATG22 family.</text>
</comment>
<reference evidence="9 10" key="1">
    <citation type="journal article" date="2024" name="IMA Fungus">
        <title>IMA Genome - F19 : A genome assembly and annotation guide to empower mycologists, including annotated draft genome sequences of Ceratocystis pirilliformis, Diaporthe australafricana, Fusarium ophioides, Paecilomyces lecythidis, and Sporothrix stenoceras.</title>
        <authorList>
            <person name="Aylward J."/>
            <person name="Wilson A.M."/>
            <person name="Visagie C.M."/>
            <person name="Spraker J."/>
            <person name="Barnes I."/>
            <person name="Buitendag C."/>
            <person name="Ceriani C."/>
            <person name="Del Mar Angel L."/>
            <person name="du Plessis D."/>
            <person name="Fuchs T."/>
            <person name="Gasser K."/>
            <person name="Kramer D."/>
            <person name="Li W."/>
            <person name="Munsamy K."/>
            <person name="Piso A."/>
            <person name="Price J.L."/>
            <person name="Sonnekus B."/>
            <person name="Thomas C."/>
            <person name="van der Nest A."/>
            <person name="van Dijk A."/>
            <person name="van Heerden A."/>
            <person name="van Vuuren N."/>
            <person name="Yilmaz N."/>
            <person name="Duong T.A."/>
            <person name="van der Merwe N.A."/>
            <person name="Wingfield M.J."/>
            <person name="Wingfield B.D."/>
        </authorList>
    </citation>
    <scope>NUCLEOTIDE SEQUENCE [LARGE SCALE GENOMIC DNA]</scope>
    <source>
        <strain evidence="9 10">CMW 5346</strain>
    </source>
</reference>
<gene>
    <name evidence="9" type="ORF">Sste5346_008315</name>
</gene>
<evidence type="ECO:0000313" key="10">
    <source>
        <dbReference type="Proteomes" id="UP001583186"/>
    </source>
</evidence>
<keyword evidence="10" id="KW-1185">Reference proteome</keyword>
<feature type="transmembrane region" description="Helical" evidence="8">
    <location>
        <begin position="230"/>
        <end position="256"/>
    </location>
</feature>
<dbReference type="PANTHER" id="PTHR23519:SF5">
    <property type="entry name" value="AUTOPHAGY-RELATED PROTEIN"/>
    <property type="match status" value="1"/>
</dbReference>
<feature type="transmembrane region" description="Helical" evidence="8">
    <location>
        <begin position="167"/>
        <end position="188"/>
    </location>
</feature>
<evidence type="ECO:0000256" key="1">
    <source>
        <dbReference type="ARBA" id="ARBA00004128"/>
    </source>
</evidence>
<dbReference type="InterPro" id="IPR050495">
    <property type="entry name" value="ATG22/LtaA_families"/>
</dbReference>
<keyword evidence="8" id="KW-0029">Amino-acid transport</keyword>
<keyword evidence="5 8" id="KW-1133">Transmembrane helix</keyword>
<feature type="transmembrane region" description="Helical" evidence="8">
    <location>
        <begin position="460"/>
        <end position="482"/>
    </location>
</feature>
<keyword evidence="3 8" id="KW-0813">Transport</keyword>
<feature type="transmembrane region" description="Helical" evidence="8">
    <location>
        <begin position="325"/>
        <end position="342"/>
    </location>
</feature>
<sequence length="536" mass="59166">MSSEPDVAVVGDSEKSPHIVETALTPPSAEALAHAAELDKEPPTGKWELISWYGFYFANNSAGTLSYAPLIFQSILNQAGHNAYDPTQDCSNSDDPCVVHFGATTMNIDTVALTCNGLIFAFNGLLLLLLGPMGDYGRWKRWILLACTIICWATQFAFLGLKNGGQYKGAIAIYILTTVSYNLCQAFWQPSLSLLARNTRAARETRQAFQRGELEEDEYVRRQVLQRNKLSNIAFASMSIGYTIVLVIAIGAAYGLHADDSTANNTRAAVIIVGIATGFWVLLGSPWFVLEKKRAQKLPPGQTYFTVGAKAYWELLRHAPRLSQTWLYLIGYFFLADGYATTNQLVGLCQNSIVSYNTIVSTKLYIVDGIANAVGIAILWVVQRYWRIPTKPMLMTITGFLLIVPIWGCIGIGTNNFGFHKVWEVWAYNVYDCAAIAPFYAFSATMLADIIPKGREVTFFSLWALFGKSTAWVGPIISGVIIDRTSNTWKGFPFSLGLSVVGIILIALVDVPKAREQCNAWYEKDPTLANEDDVVA</sequence>
<accession>A0ABR3YPW3</accession>
<keyword evidence="6 8" id="KW-0072">Autophagy</keyword>
<feature type="transmembrane region" description="Helical" evidence="8">
    <location>
        <begin position="111"/>
        <end position="130"/>
    </location>
</feature>
<evidence type="ECO:0000256" key="7">
    <source>
        <dbReference type="ARBA" id="ARBA00023136"/>
    </source>
</evidence>
<proteinExistence type="inferred from homology"/>